<dbReference type="SMART" id="SM00702">
    <property type="entry name" value="P4Hc"/>
    <property type="match status" value="1"/>
</dbReference>
<evidence type="ECO:0000256" key="5">
    <source>
        <dbReference type="ARBA" id="ARBA00023002"/>
    </source>
</evidence>
<dbReference type="InterPro" id="IPR044862">
    <property type="entry name" value="Pro_4_hyd_alph_FE2OG_OXY"/>
</dbReference>
<dbReference type="InterPro" id="IPR041097">
    <property type="entry name" value="PKHD_C"/>
</dbReference>
<keyword evidence="11" id="KW-1185">Reference proteome</keyword>
<keyword evidence="2 7" id="KW-0479">Metal-binding</keyword>
<evidence type="ECO:0000259" key="8">
    <source>
        <dbReference type="PROSITE" id="PS51471"/>
    </source>
</evidence>
<organism evidence="10 12">
    <name type="scientific">Uruburuella suis</name>
    <dbReference type="NCBI Taxonomy" id="252130"/>
    <lineage>
        <taxon>Bacteria</taxon>
        <taxon>Pseudomonadati</taxon>
        <taxon>Pseudomonadota</taxon>
        <taxon>Betaproteobacteria</taxon>
        <taxon>Neisseriales</taxon>
        <taxon>Neisseriaceae</taxon>
        <taxon>Uruburuella</taxon>
    </lineage>
</organism>
<feature type="binding site" evidence="7">
    <location>
        <position position="98"/>
    </location>
    <ligand>
        <name>Fe cation</name>
        <dbReference type="ChEBI" id="CHEBI:24875"/>
    </ligand>
</feature>
<evidence type="ECO:0000256" key="6">
    <source>
        <dbReference type="ARBA" id="ARBA00023004"/>
    </source>
</evidence>
<evidence type="ECO:0000256" key="4">
    <source>
        <dbReference type="ARBA" id="ARBA00022964"/>
    </source>
</evidence>
<evidence type="ECO:0000256" key="3">
    <source>
        <dbReference type="ARBA" id="ARBA00022896"/>
    </source>
</evidence>
<dbReference type="RefSeq" id="WP_132953584.1">
    <property type="nucleotide sequence ID" value="NZ_CALJUB010000067.1"/>
</dbReference>
<keyword evidence="3 7" id="KW-0847">Vitamin C</keyword>
<feature type="domain" description="Fe2OG dioxygenase" evidence="8">
    <location>
        <begin position="78"/>
        <end position="178"/>
    </location>
</feature>
<dbReference type="KEGG" id="usu:LVJ78_01285"/>
<evidence type="ECO:0000313" key="9">
    <source>
        <dbReference type="EMBL" id="TCP06951.1"/>
    </source>
</evidence>
<feature type="binding site" evidence="7">
    <location>
        <position position="169"/>
    </location>
    <ligand>
        <name>2-oxoglutarate</name>
        <dbReference type="ChEBI" id="CHEBI:16810"/>
    </ligand>
</feature>
<dbReference type="HAMAP" id="MF_00657">
    <property type="entry name" value="Hydroxyl_YbiX"/>
    <property type="match status" value="1"/>
</dbReference>
<feature type="binding site" evidence="7">
    <location>
        <position position="159"/>
    </location>
    <ligand>
        <name>Fe cation</name>
        <dbReference type="ChEBI" id="CHEBI:24875"/>
    </ligand>
</feature>
<dbReference type="Proteomes" id="UP000829756">
    <property type="component" value="Chromosome"/>
</dbReference>
<keyword evidence="6 7" id="KW-0408">Iron</keyword>
<reference evidence="10" key="2">
    <citation type="submission" date="2021-12" db="EMBL/GenBank/DDBJ databases">
        <authorList>
            <person name="Veyrier F.J."/>
        </authorList>
    </citation>
    <scope>NUCLEOTIDE SEQUENCE</scope>
    <source>
        <strain evidence="10">1258/02</strain>
    </source>
</reference>
<dbReference type="Proteomes" id="UP000294721">
    <property type="component" value="Unassembled WGS sequence"/>
</dbReference>
<dbReference type="AlphaFoldDB" id="A0AAE9GXV7"/>
<reference evidence="9 11" key="1">
    <citation type="submission" date="2019-03" db="EMBL/GenBank/DDBJ databases">
        <title>Genomic Encyclopedia of Type Strains, Phase IV (KMG-IV): sequencing the most valuable type-strain genomes for metagenomic binning, comparative biology and taxonomic classification.</title>
        <authorList>
            <person name="Goeker M."/>
        </authorList>
    </citation>
    <scope>NUCLEOTIDE SEQUENCE [LARGE SCALE GENOMIC DNA]</scope>
    <source>
        <strain evidence="9 11">DSM 17474</strain>
    </source>
</reference>
<dbReference type="InterPro" id="IPR006620">
    <property type="entry name" value="Pro_4_hyd_alph"/>
</dbReference>
<dbReference type="NCBIfam" id="NF003975">
    <property type="entry name" value="PRK05467.1-4"/>
    <property type="match status" value="1"/>
</dbReference>
<dbReference type="NCBIfam" id="NF003974">
    <property type="entry name" value="PRK05467.1-3"/>
    <property type="match status" value="1"/>
</dbReference>
<gene>
    <name evidence="9" type="ORF">EV680_10944</name>
    <name evidence="10" type="ORF">LVJ78_01285</name>
</gene>
<dbReference type="InterPro" id="IPR023550">
    <property type="entry name" value="PKHD_hydroxylase"/>
</dbReference>
<dbReference type="GO" id="GO:0031418">
    <property type="term" value="F:L-ascorbic acid binding"/>
    <property type="evidence" value="ECO:0007669"/>
    <property type="project" value="UniProtKB-KW"/>
</dbReference>
<reference evidence="10" key="3">
    <citation type="journal article" date="2022" name="Res Sq">
        <title>Evolution of multicellular longitudinally dividing oral cavity symbionts (Neisseriaceae).</title>
        <authorList>
            <person name="Nyongesa S."/>
            <person name="Weber P."/>
            <person name="Bernet E."/>
            <person name="Pullido F."/>
            <person name="Nieckarz M."/>
            <person name="Delaby M."/>
            <person name="Nieves C."/>
            <person name="Viehboeck T."/>
            <person name="Krause N."/>
            <person name="Rivera-Millot A."/>
            <person name="Nakamura A."/>
            <person name="Vischer N."/>
            <person name="VanNieuwenhze M."/>
            <person name="Brun Y."/>
            <person name="Cava F."/>
            <person name="Bulgheresi S."/>
            <person name="Veyrier F."/>
        </authorList>
    </citation>
    <scope>NUCLEOTIDE SEQUENCE</scope>
    <source>
        <strain evidence="10">1258/02</strain>
    </source>
</reference>
<evidence type="ECO:0000256" key="2">
    <source>
        <dbReference type="ARBA" id="ARBA00022723"/>
    </source>
</evidence>
<proteinExistence type="inferred from homology"/>
<keyword evidence="5 7" id="KW-0560">Oxidoreductase</keyword>
<dbReference type="GO" id="GO:0006879">
    <property type="term" value="P:intracellular iron ion homeostasis"/>
    <property type="evidence" value="ECO:0007669"/>
    <property type="project" value="TreeGrafter"/>
</dbReference>
<dbReference type="Gene3D" id="2.60.120.620">
    <property type="entry name" value="q2cbj1_9rhob like domain"/>
    <property type="match status" value="1"/>
</dbReference>
<accession>A0AAE9GXV7</accession>
<evidence type="ECO:0000256" key="1">
    <source>
        <dbReference type="ARBA" id="ARBA00001961"/>
    </source>
</evidence>
<dbReference type="GO" id="GO:0016706">
    <property type="term" value="F:2-oxoglutarate-dependent dioxygenase activity"/>
    <property type="evidence" value="ECO:0007669"/>
    <property type="project" value="UniProtKB-UniRule"/>
</dbReference>
<dbReference type="Gene3D" id="4.10.860.20">
    <property type="entry name" value="Rabenosyn, Rab binding domain"/>
    <property type="match status" value="1"/>
</dbReference>
<feature type="binding site" evidence="7">
    <location>
        <position position="96"/>
    </location>
    <ligand>
        <name>Fe cation</name>
        <dbReference type="ChEBI" id="CHEBI:24875"/>
    </ligand>
</feature>
<dbReference type="EMBL" id="CP091507">
    <property type="protein sequence ID" value="UOO79693.1"/>
    <property type="molecule type" value="Genomic_DNA"/>
</dbReference>
<comment type="cofactor">
    <cofactor evidence="1 7">
        <name>L-ascorbate</name>
        <dbReference type="ChEBI" id="CHEBI:38290"/>
    </cofactor>
</comment>
<dbReference type="EMBL" id="SLXE01000009">
    <property type="protein sequence ID" value="TCP06951.1"/>
    <property type="molecule type" value="Genomic_DNA"/>
</dbReference>
<dbReference type="PANTHER" id="PTHR41536">
    <property type="entry name" value="PKHD-TYPE HYDROXYLASE YBIX"/>
    <property type="match status" value="1"/>
</dbReference>
<dbReference type="GO" id="GO:0006974">
    <property type="term" value="P:DNA damage response"/>
    <property type="evidence" value="ECO:0007669"/>
    <property type="project" value="TreeGrafter"/>
</dbReference>
<dbReference type="PROSITE" id="PS51471">
    <property type="entry name" value="FE2OG_OXY"/>
    <property type="match status" value="1"/>
</dbReference>
<protein>
    <submittedName>
        <fullName evidence="10">Fe2+-dependent dioxygenase</fullName>
    </submittedName>
    <submittedName>
        <fullName evidence="9">PKHD-type hydroxylase</fullName>
    </submittedName>
</protein>
<comment type="cofactor">
    <cofactor evidence="7">
        <name>Fe(2+)</name>
        <dbReference type="ChEBI" id="CHEBI:29033"/>
    </cofactor>
    <text evidence="7">Binds 1 Fe(2+) ion per subunit.</text>
</comment>
<name>A0AAE9GXV7_9NEIS</name>
<sequence>MLLHIENVFSAEELAQAQTILAEAPWADGKITAGSQSGQVKNNLQLPQHSEAAQTLSQMVKNAVLRNSEFFSAVLPKNVFPPLINCYREGQNFGNHIDNAVRMDPFTQQWVRTDVSSTLFLNAPEEYDGGELVIEDNYGSHSVKLAAGDMVVYPATSLHRVMPVTRGQRLASFFWTQSMIPSDEKRTLLFDMDRAISTLRAEHGDTEALVVLTGTYHNLLRQWAEV</sequence>
<keyword evidence="4 7" id="KW-0223">Dioxygenase</keyword>
<dbReference type="Pfam" id="PF13640">
    <property type="entry name" value="2OG-FeII_Oxy_3"/>
    <property type="match status" value="1"/>
</dbReference>
<dbReference type="GO" id="GO:0005506">
    <property type="term" value="F:iron ion binding"/>
    <property type="evidence" value="ECO:0007669"/>
    <property type="project" value="UniProtKB-UniRule"/>
</dbReference>
<dbReference type="PANTHER" id="PTHR41536:SF1">
    <property type="entry name" value="PKHD-TYPE HYDROXYLASE YBIX"/>
    <property type="match status" value="1"/>
</dbReference>
<evidence type="ECO:0000256" key="7">
    <source>
        <dbReference type="HAMAP-Rule" id="MF_00657"/>
    </source>
</evidence>
<evidence type="ECO:0000313" key="12">
    <source>
        <dbReference type="Proteomes" id="UP000829756"/>
    </source>
</evidence>
<evidence type="ECO:0000313" key="11">
    <source>
        <dbReference type="Proteomes" id="UP000294721"/>
    </source>
</evidence>
<dbReference type="Pfam" id="PF18331">
    <property type="entry name" value="PKHD_C"/>
    <property type="match status" value="1"/>
</dbReference>
<dbReference type="InterPro" id="IPR005123">
    <property type="entry name" value="Oxoglu/Fe-dep_dioxygenase_dom"/>
</dbReference>
<evidence type="ECO:0000313" key="10">
    <source>
        <dbReference type="EMBL" id="UOO79693.1"/>
    </source>
</evidence>